<dbReference type="InterPro" id="IPR003716">
    <property type="entry name" value="DNA-dir_RNA_pol_omega"/>
</dbReference>
<comment type="function">
    <text evidence="10">Promotes RNA polymerase assembly. Latches the N- and C-terminal regions of the beta' subunit thereby facilitating its interaction with the beta and alpha subunits.</text>
</comment>
<evidence type="ECO:0000256" key="1">
    <source>
        <dbReference type="ARBA" id="ARBA00006711"/>
    </source>
</evidence>
<evidence type="ECO:0000256" key="6">
    <source>
        <dbReference type="ARBA" id="ARBA00022695"/>
    </source>
</evidence>
<keyword evidence="6 10" id="KW-0548">Nucleotidyltransferase</keyword>
<dbReference type="NCBIfam" id="NF001574">
    <property type="entry name" value="PRK00392.2-5"/>
    <property type="match status" value="1"/>
</dbReference>
<evidence type="ECO:0000256" key="5">
    <source>
        <dbReference type="ARBA" id="ARBA00022679"/>
    </source>
</evidence>
<comment type="similarity">
    <text evidence="1 10">Belongs to the RNA polymerase subunit omega family.</text>
</comment>
<keyword evidence="12" id="KW-1185">Reference proteome</keyword>
<dbReference type="InterPro" id="IPR036161">
    <property type="entry name" value="RPB6/omega-like_sf"/>
</dbReference>
<evidence type="ECO:0000256" key="2">
    <source>
        <dbReference type="ARBA" id="ARBA00012418"/>
    </source>
</evidence>
<evidence type="ECO:0000256" key="4">
    <source>
        <dbReference type="ARBA" id="ARBA00022478"/>
    </source>
</evidence>
<evidence type="ECO:0000313" key="12">
    <source>
        <dbReference type="Proteomes" id="UP001319803"/>
    </source>
</evidence>
<evidence type="ECO:0000256" key="8">
    <source>
        <dbReference type="ARBA" id="ARBA00029924"/>
    </source>
</evidence>
<keyword evidence="7 10" id="KW-0804">Transcription</keyword>
<dbReference type="InterPro" id="IPR006110">
    <property type="entry name" value="Pol_omega/Rpo6/RPB6"/>
</dbReference>
<dbReference type="EC" id="2.7.7.6" evidence="2 10"/>
<keyword evidence="5 10" id="KW-0808">Transferase</keyword>
<dbReference type="GO" id="GO:0000428">
    <property type="term" value="C:DNA-directed RNA polymerase complex"/>
    <property type="evidence" value="ECO:0007669"/>
    <property type="project" value="UniProtKB-KW"/>
</dbReference>
<gene>
    <name evidence="10" type="primary">rpoZ</name>
    <name evidence="11" type="ORF">CPARK_000053600</name>
</gene>
<accession>A0ABM7U4R3</accession>
<evidence type="ECO:0000256" key="10">
    <source>
        <dbReference type="HAMAP-Rule" id="MF_00366"/>
    </source>
</evidence>
<evidence type="ECO:0000256" key="3">
    <source>
        <dbReference type="ARBA" id="ARBA00013725"/>
    </source>
</evidence>
<evidence type="ECO:0000313" key="11">
    <source>
        <dbReference type="EMBL" id="BDA39696.1"/>
    </source>
</evidence>
<keyword evidence="4 10" id="KW-0240">DNA-directed RNA polymerase</keyword>
<comment type="subunit">
    <text evidence="10">In cyanobacteria the RNAP catalytic core is composed of 2 alpha, 1 beta, 1 beta', 1 gamma and 1 omega subunit. When a sigma factor is associated with the core the holoenzyme is formed, which can initiate transcription.</text>
</comment>
<sequence length="108" mass="12624">MGNMENNIAKSLSIPKRNVTLYFDIRLGLSMLKKYSFDSSQIMYCSQELLDAASNRYRITVQVAMRAKRRRYEEFDNIDNVHMKPAIRAIIEMSDELTQPEIISDVRD</sequence>
<dbReference type="SUPFAM" id="SSF63562">
    <property type="entry name" value="RPB6/omega subunit-like"/>
    <property type="match status" value="1"/>
</dbReference>
<evidence type="ECO:0000256" key="7">
    <source>
        <dbReference type="ARBA" id="ARBA00023163"/>
    </source>
</evidence>
<organism evidence="11 12">
    <name type="scientific">cyanobacterium endosymbiont of Braarudosphaera bigelowii</name>
    <dbReference type="NCBI Taxonomy" id="1285375"/>
    <lineage>
        <taxon>Bacteria</taxon>
        <taxon>Bacillati</taxon>
        <taxon>Cyanobacteriota</taxon>
        <taxon>Cyanophyceae</taxon>
        <taxon>Oscillatoriophycideae</taxon>
        <taxon>Chroococcales</taxon>
        <taxon>Aphanothecaceae</taxon>
        <taxon>Candidatus Atelocyanobacterium</taxon>
        <taxon>Candidatus Atelocyanobacterium thalassae</taxon>
    </lineage>
</organism>
<dbReference type="Proteomes" id="UP001319803">
    <property type="component" value="Chromosome"/>
</dbReference>
<dbReference type="HAMAP" id="MF_00366">
    <property type="entry name" value="RNApol_bact_RpoZ"/>
    <property type="match status" value="1"/>
</dbReference>
<dbReference type="EMBL" id="AP024987">
    <property type="protein sequence ID" value="BDA39696.1"/>
    <property type="molecule type" value="Genomic_DNA"/>
</dbReference>
<dbReference type="Pfam" id="PF01192">
    <property type="entry name" value="RNA_pol_Rpb6"/>
    <property type="match status" value="1"/>
</dbReference>
<comment type="catalytic activity">
    <reaction evidence="9 10">
        <text>RNA(n) + a ribonucleoside 5'-triphosphate = RNA(n+1) + diphosphate</text>
        <dbReference type="Rhea" id="RHEA:21248"/>
        <dbReference type="Rhea" id="RHEA-COMP:14527"/>
        <dbReference type="Rhea" id="RHEA-COMP:17342"/>
        <dbReference type="ChEBI" id="CHEBI:33019"/>
        <dbReference type="ChEBI" id="CHEBI:61557"/>
        <dbReference type="ChEBI" id="CHEBI:140395"/>
        <dbReference type="EC" id="2.7.7.6"/>
    </reaction>
</comment>
<name>A0ABM7U4R3_9CHRO</name>
<evidence type="ECO:0000256" key="9">
    <source>
        <dbReference type="ARBA" id="ARBA00048552"/>
    </source>
</evidence>
<proteinExistence type="inferred from homology"/>
<reference evidence="11 12" key="1">
    <citation type="submission" date="2021-08" db="EMBL/GenBank/DDBJ databases">
        <title>Endosymbiont genome of Braarudosphaera bigelowii.</title>
        <authorList>
            <person name="Suzuki S."/>
            <person name="Ishida K."/>
        </authorList>
    </citation>
    <scope>NUCLEOTIDE SEQUENCE [LARGE SCALE GENOMIC DNA]</scope>
    <source>
        <strain evidence="11">CPSB-1</strain>
    </source>
</reference>
<protein>
    <recommendedName>
        <fullName evidence="3 10">DNA-directed RNA polymerase subunit omega</fullName>
        <shortName evidence="10">RNAP omega subunit</shortName>
        <ecNumber evidence="2 10">2.7.7.6</ecNumber>
    </recommendedName>
    <alternativeName>
        <fullName evidence="10">RNA polymerase omega subunit</fullName>
    </alternativeName>
    <alternativeName>
        <fullName evidence="8 10">Transcriptase subunit omega</fullName>
    </alternativeName>
</protein>